<dbReference type="Gene3D" id="3.30.428.70">
    <property type="match status" value="1"/>
</dbReference>
<dbReference type="Proteomes" id="UP001320420">
    <property type="component" value="Unassembled WGS sequence"/>
</dbReference>
<dbReference type="PANTHER" id="PTHR38420">
    <property type="entry name" value="AP-4-A PHOSPHORYLASE II"/>
    <property type="match status" value="1"/>
</dbReference>
<evidence type="ECO:0000313" key="4">
    <source>
        <dbReference type="EMBL" id="KAK7746568.1"/>
    </source>
</evidence>
<dbReference type="SUPFAM" id="SSF54197">
    <property type="entry name" value="HIT-like"/>
    <property type="match status" value="1"/>
</dbReference>
<dbReference type="AlphaFoldDB" id="A0AAN9YIS6"/>
<feature type="domain" description="Ap4A phosphorylase 1/2 N-terminal" evidence="3">
    <location>
        <begin position="24"/>
        <end position="164"/>
    </location>
</feature>
<evidence type="ECO:0000313" key="5">
    <source>
        <dbReference type="Proteomes" id="UP001320420"/>
    </source>
</evidence>
<dbReference type="EMBL" id="JAKJXP020000097">
    <property type="protein sequence ID" value="KAK7746568.1"/>
    <property type="molecule type" value="Genomic_DNA"/>
</dbReference>
<dbReference type="GO" id="GO:0009117">
    <property type="term" value="P:nucleotide metabolic process"/>
    <property type="evidence" value="ECO:0007669"/>
    <property type="project" value="InterPro"/>
</dbReference>
<keyword evidence="5" id="KW-1185">Reference proteome</keyword>
<evidence type="ECO:0000259" key="2">
    <source>
        <dbReference type="Pfam" id="PF09830"/>
    </source>
</evidence>
<reference evidence="4 5" key="1">
    <citation type="submission" date="2024-02" db="EMBL/GenBank/DDBJ databases">
        <title>De novo assembly and annotation of 12 fungi associated with fruit tree decline syndrome in Ontario, Canada.</title>
        <authorList>
            <person name="Sulman M."/>
            <person name="Ellouze W."/>
            <person name="Ilyukhin E."/>
        </authorList>
    </citation>
    <scope>NUCLEOTIDE SEQUENCE [LARGE SCALE GENOMIC DNA]</scope>
    <source>
        <strain evidence="4 5">M11/M66-122</strain>
    </source>
</reference>
<name>A0AAN9YIS6_9PEZI</name>
<dbReference type="InterPro" id="IPR019200">
    <property type="entry name" value="ATP_adenylylTrfase_C"/>
</dbReference>
<protein>
    <recommendedName>
        <fullName evidence="6">ATP adenylyltransferase</fullName>
    </recommendedName>
</protein>
<feature type="compositionally biased region" description="Polar residues" evidence="1">
    <location>
        <begin position="51"/>
        <end position="60"/>
    </location>
</feature>
<dbReference type="InterPro" id="IPR036265">
    <property type="entry name" value="HIT-like_sf"/>
</dbReference>
<dbReference type="InterPro" id="IPR043171">
    <property type="entry name" value="Ap4A_phos1/2-like"/>
</dbReference>
<feature type="domain" description="ATP adenylyltransferase C-terminal" evidence="2">
    <location>
        <begin position="183"/>
        <end position="298"/>
    </location>
</feature>
<dbReference type="InterPro" id="IPR009163">
    <property type="entry name" value="Ap4A_phos1/2"/>
</dbReference>
<evidence type="ECO:0000259" key="3">
    <source>
        <dbReference type="Pfam" id="PF19327"/>
    </source>
</evidence>
<evidence type="ECO:0000256" key="1">
    <source>
        <dbReference type="SAM" id="MobiDB-lite"/>
    </source>
</evidence>
<dbReference type="Pfam" id="PF19327">
    <property type="entry name" value="Ap4A_phos_N"/>
    <property type="match status" value="1"/>
</dbReference>
<dbReference type="Pfam" id="PF09830">
    <property type="entry name" value="ATP_transf"/>
    <property type="match status" value="1"/>
</dbReference>
<dbReference type="GO" id="GO:0003877">
    <property type="term" value="F:ATP:ADP adenylyltransferase activity"/>
    <property type="evidence" value="ECO:0007669"/>
    <property type="project" value="InterPro"/>
</dbReference>
<dbReference type="InterPro" id="IPR045759">
    <property type="entry name" value="Ap4A_phos1/2_N"/>
</dbReference>
<dbReference type="GO" id="GO:0005524">
    <property type="term" value="F:ATP binding"/>
    <property type="evidence" value="ECO:0007669"/>
    <property type="project" value="InterPro"/>
</dbReference>
<evidence type="ECO:0008006" key="6">
    <source>
        <dbReference type="Google" id="ProtNLM"/>
    </source>
</evidence>
<dbReference type="PANTHER" id="PTHR38420:SF1">
    <property type="entry name" value="PUTATIVE (AFU_ORTHOLOGUE AFUA_5G14690)-RELATED"/>
    <property type="match status" value="1"/>
</dbReference>
<proteinExistence type="predicted"/>
<feature type="region of interest" description="Disordered" evidence="1">
    <location>
        <begin position="50"/>
        <end position="73"/>
    </location>
</feature>
<accession>A0AAN9YIS6</accession>
<organism evidence="4 5">
    <name type="scientific">Diatrype stigma</name>
    <dbReference type="NCBI Taxonomy" id="117547"/>
    <lineage>
        <taxon>Eukaryota</taxon>
        <taxon>Fungi</taxon>
        <taxon>Dikarya</taxon>
        <taxon>Ascomycota</taxon>
        <taxon>Pezizomycotina</taxon>
        <taxon>Sordariomycetes</taxon>
        <taxon>Xylariomycetidae</taxon>
        <taxon>Xylariales</taxon>
        <taxon>Diatrypaceae</taxon>
        <taxon>Diatrype</taxon>
    </lineage>
</organism>
<sequence length="301" mass="33210">MEESSILSKFENLVKTGLVLYDDKQEVIEQVDGELKFQFVLTSALAKKPTIHTSQPQSEGSDGGLHQKPRSGSDLNTAGFEIGDIGANHFVAANKFCYARPHLMLLTSDGHRKQYEPLDEKDLEAAWAVLAAVGQGQDYVAFFNCGQDGGCSRLHKHMQLIPTPKYSFASFLDAEEGKCEQEPDVPFQWFYRRFGPEVDITPATLRKVYTDLLKQATEVGLGRSEHAASAPHGAACPHNVIFTRRWMIVLPRRRAGINKEAGANAIGMLGVIAVATRNEIDNWVRLGLTTTLRELGVPKSA</sequence>
<comment type="caution">
    <text evidence="4">The sequence shown here is derived from an EMBL/GenBank/DDBJ whole genome shotgun (WGS) entry which is preliminary data.</text>
</comment>
<gene>
    <name evidence="4" type="ORF">SLS62_009365</name>
</gene>